<dbReference type="InterPro" id="IPR018392">
    <property type="entry name" value="LysM"/>
</dbReference>
<dbReference type="NCBIfam" id="TIGR03504">
    <property type="entry name" value="FimV_Cterm"/>
    <property type="match status" value="1"/>
</dbReference>
<dbReference type="Proteomes" id="UP000634011">
    <property type="component" value="Unassembled WGS sequence"/>
</dbReference>
<feature type="region of interest" description="Disordered" evidence="1">
    <location>
        <begin position="187"/>
        <end position="206"/>
    </location>
</feature>
<comment type="caution">
    <text evidence="3">The sequence shown here is derived from an EMBL/GenBank/DDBJ whole genome shotgun (WGS) entry which is preliminary data.</text>
</comment>
<feature type="region of interest" description="Disordered" evidence="1">
    <location>
        <begin position="450"/>
        <end position="488"/>
    </location>
</feature>
<feature type="compositionally biased region" description="Low complexity" evidence="1">
    <location>
        <begin position="458"/>
        <end position="474"/>
    </location>
</feature>
<dbReference type="Pfam" id="PF25800">
    <property type="entry name" value="FimV_N"/>
    <property type="match status" value="1"/>
</dbReference>
<accession>A0A923KHC8</accession>
<dbReference type="Pfam" id="PF01476">
    <property type="entry name" value="LysM"/>
    <property type="match status" value="1"/>
</dbReference>
<evidence type="ECO:0000313" key="3">
    <source>
        <dbReference type="EMBL" id="MBC3860652.1"/>
    </source>
</evidence>
<evidence type="ECO:0000259" key="2">
    <source>
        <dbReference type="PROSITE" id="PS51782"/>
    </source>
</evidence>
<protein>
    <submittedName>
        <fullName evidence="3">FimV family protein</fullName>
    </submittedName>
</protein>
<organism evidence="3 4">
    <name type="scientific">Undibacterium jejuense</name>
    <dbReference type="NCBI Taxonomy" id="1344949"/>
    <lineage>
        <taxon>Bacteria</taxon>
        <taxon>Pseudomonadati</taxon>
        <taxon>Pseudomonadota</taxon>
        <taxon>Betaproteobacteria</taxon>
        <taxon>Burkholderiales</taxon>
        <taxon>Oxalobacteraceae</taxon>
        <taxon>Undibacterium</taxon>
    </lineage>
</organism>
<feature type="compositionally biased region" description="Basic and acidic residues" evidence="1">
    <location>
        <begin position="351"/>
        <end position="363"/>
    </location>
</feature>
<dbReference type="SMART" id="SM00257">
    <property type="entry name" value="LysM"/>
    <property type="match status" value="1"/>
</dbReference>
<dbReference type="Gene3D" id="3.10.350.10">
    <property type="entry name" value="LysM domain"/>
    <property type="match status" value="1"/>
</dbReference>
<feature type="domain" description="LysM" evidence="2">
    <location>
        <begin position="202"/>
        <end position="257"/>
    </location>
</feature>
<dbReference type="InterPro" id="IPR020011">
    <property type="entry name" value="FimV_C"/>
</dbReference>
<feature type="region of interest" description="Disordered" evidence="1">
    <location>
        <begin position="321"/>
        <end position="363"/>
    </location>
</feature>
<dbReference type="PROSITE" id="PS51782">
    <property type="entry name" value="LYSM"/>
    <property type="match status" value="1"/>
</dbReference>
<evidence type="ECO:0000256" key="1">
    <source>
        <dbReference type="SAM" id="MobiDB-lite"/>
    </source>
</evidence>
<keyword evidence="4" id="KW-1185">Reference proteome</keyword>
<dbReference type="RefSeq" id="WP_186910588.1">
    <property type="nucleotide sequence ID" value="NZ_JACOFV010000001.1"/>
</dbReference>
<evidence type="ECO:0000313" key="4">
    <source>
        <dbReference type="Proteomes" id="UP000634011"/>
    </source>
</evidence>
<dbReference type="Gene3D" id="1.20.58.2200">
    <property type="match status" value="1"/>
</dbReference>
<dbReference type="InterPro" id="IPR057840">
    <property type="entry name" value="FimV_N"/>
</dbReference>
<dbReference type="InterPro" id="IPR036779">
    <property type="entry name" value="LysM_dom_sf"/>
</dbReference>
<gene>
    <name evidence="3" type="ORF">H8K32_00945</name>
</gene>
<proteinExistence type="predicted"/>
<sequence length="942" mass="99177">MHKQKRTSVISLGHKALSVAVTSTLLLMSNAHATGMGRLTVLSALGQPLRAEIELTSPNRDEIDTLVPKLASADAFRQANIDFNNALLSLRFAIEPKGAGYVIKVSSAQPINEPFVDMLLEITSSNGKLLREYTFLLDPAELRNSQSPQVTNPNVVVNKGQFSTSNQTEARPSSSVAASASSQVFAKKIPSQPAQSNKAPSDEYAVKPGDTLGKIAASYKQDGVSLDQMLVGLYRANPQAFAGKNMNRLKAGQILSVPDAETVRSTAGGNPGAHSVVVAHAADFNAYRNHLADYVEHAPAAKQVPEKQSAGGAITAKVKELPTATNESADKLKLSKAAPSPTEKGGNGKGVSEEEKVAKKKATEEAANRLKELEKNVGDLQRLLDVKNKDLAAKEAELNAKGKDKQVVASGAAASMPAPAAKAVGAPASSAVNVAASAPASSAVVAAVPASEPKEKSVASAADTSASAASVTPVKPKRHVVAPPPPPEPSFFDSMSDWLLPGGGVLLALLAGAGVWMNRRKKKLQQFEDSILTGSSMKANSMFGSTGGQSVDTNNSVFNSNFAPSASQLDANEVDPVAEADVYIAYGRDSQAEEILKEALRTQPDRHAVRLKLLEIYFARKDAKLFERLAGELYGMTSGQGDEWAQAASMGIVLEPGNPLYAGGKAKTEMVYGAGLGSPTQPLEDLDPDALLGNSLSRDMLDAISIIDTASHGEAKESEHSASVALDEHVAESHDVGLDFDLGIGEVEVPQIPESPSHDSTLGVSEQIPEVDFGSIDFDFGESKPVDSAIEQPVHQSAHLASDGEDLHALDFAEPKSEVPAFDSHFESEIPVVAEELKLPLEDDHHDAHESMPEAASAFEFDLSGISLDLPSDASHVAEVAADPVVSESPAVNAEMATKLDLAVAYHEIGDKEGARELLDEVLKGGTAEQKERAGTMLAQMA</sequence>
<dbReference type="InterPro" id="IPR038440">
    <property type="entry name" value="FimV_C_sf"/>
</dbReference>
<dbReference type="InterPro" id="IPR020012">
    <property type="entry name" value="LysM_FimV"/>
</dbReference>
<dbReference type="AlphaFoldDB" id="A0A923KHC8"/>
<name>A0A923KHC8_9BURK</name>
<dbReference type="EMBL" id="JACOFV010000001">
    <property type="protein sequence ID" value="MBC3860652.1"/>
    <property type="molecule type" value="Genomic_DNA"/>
</dbReference>
<dbReference type="NCBIfam" id="TIGR03505">
    <property type="entry name" value="FimV_core"/>
    <property type="match status" value="1"/>
</dbReference>
<dbReference type="CDD" id="cd00118">
    <property type="entry name" value="LysM"/>
    <property type="match status" value="1"/>
</dbReference>
<reference evidence="3" key="1">
    <citation type="submission" date="2020-08" db="EMBL/GenBank/DDBJ databases">
        <title>Novel species isolated from subtropical streams in China.</title>
        <authorList>
            <person name="Lu H."/>
        </authorList>
    </citation>
    <scope>NUCLEOTIDE SEQUENCE</scope>
    <source>
        <strain evidence="3">KACC 12607</strain>
    </source>
</reference>